<gene>
    <name evidence="3" type="ORF">K3G22_15670</name>
</gene>
<sequence>MMKKPKTRQLITRVNPTIAKTIFYVLIGLMLTTGCDKSPATQNNPSKSMGNVLSSTSGKASSNSEISFAPVIQGYRFEFPRDHLAHNDFRQEWWYLTANLTTEQGEPLGAQWTQFRIALNAANAHRENESTWASRQLYFAHSALTSNHTHMAHEKWSRHHKELADVQAIPYQIRLDNWTWKSENTTLFPAILSVENEDFSYQLKLDSQAPLQYQGDNGYSIKSRDGKVASYYYSQPFIDISGEIIRHGKVEHVTGKGWLDREWSSQFLTKNQQGWDWFALRLNDGSALMLFQLRDELPHESKGNKSISAFYSARRMFQDGTGRNINSTDHPNGIQMTPLEWQSTVNGNYPVSWQVKIPSENIDLTIRPLNPNSAMPLSTPYWEGPVQLTGSHTGVGYMELTGY</sequence>
<dbReference type="SUPFAM" id="SSF159245">
    <property type="entry name" value="AttH-like"/>
    <property type="match status" value="1"/>
</dbReference>
<dbReference type="PANTHER" id="PTHR38591">
    <property type="entry name" value="HYDROLASE"/>
    <property type="match status" value="1"/>
</dbReference>
<accession>A0ABX8X9G0</accession>
<dbReference type="Proteomes" id="UP000827084">
    <property type="component" value="Chromosome"/>
</dbReference>
<dbReference type="EMBL" id="CP080635">
    <property type="protein sequence ID" value="QYX72167.1"/>
    <property type="molecule type" value="Genomic_DNA"/>
</dbReference>
<dbReference type="PANTHER" id="PTHR38591:SF1">
    <property type="entry name" value="BLL1000 PROTEIN"/>
    <property type="match status" value="1"/>
</dbReference>
<evidence type="ECO:0000259" key="2">
    <source>
        <dbReference type="Pfam" id="PF07143"/>
    </source>
</evidence>
<evidence type="ECO:0000313" key="4">
    <source>
        <dbReference type="Proteomes" id="UP000827084"/>
    </source>
</evidence>
<dbReference type="Gene3D" id="2.40.370.10">
    <property type="entry name" value="AttH-like domain"/>
    <property type="match status" value="2"/>
</dbReference>
<evidence type="ECO:0000256" key="1">
    <source>
        <dbReference type="SAM" id="MobiDB-lite"/>
    </source>
</evidence>
<feature type="compositionally biased region" description="Polar residues" evidence="1">
    <location>
        <begin position="39"/>
        <end position="62"/>
    </location>
</feature>
<reference evidence="3 4" key="1">
    <citation type="submission" date="2021-08" db="EMBL/GenBank/DDBJ databases">
        <title>Shewanella putrefaciens YZ-J, complete genome.</title>
        <authorList>
            <person name="Yi Z."/>
        </authorList>
    </citation>
    <scope>NUCLEOTIDE SEQUENCE [LARGE SCALE GENOMIC DNA]</scope>
    <source>
        <strain evidence="3 4">YZ-J</strain>
    </source>
</reference>
<organism evidence="3 4">
    <name type="scientific">Shewanella putrefaciens</name>
    <name type="common">Pseudomonas putrefaciens</name>
    <dbReference type="NCBI Taxonomy" id="24"/>
    <lineage>
        <taxon>Bacteria</taxon>
        <taxon>Pseudomonadati</taxon>
        <taxon>Pseudomonadota</taxon>
        <taxon>Gammaproteobacteria</taxon>
        <taxon>Alteromonadales</taxon>
        <taxon>Shewanellaceae</taxon>
        <taxon>Shewanella</taxon>
    </lineage>
</organism>
<dbReference type="InterPro" id="IPR023374">
    <property type="entry name" value="AttH-like_dom_sf"/>
</dbReference>
<feature type="region of interest" description="Disordered" evidence="1">
    <location>
        <begin position="38"/>
        <end position="62"/>
    </location>
</feature>
<dbReference type="Pfam" id="PF17186">
    <property type="entry name" value="Lipocalin_9"/>
    <property type="match status" value="1"/>
</dbReference>
<dbReference type="PROSITE" id="PS51257">
    <property type="entry name" value="PROKAR_LIPOPROTEIN"/>
    <property type="match status" value="1"/>
</dbReference>
<keyword evidence="4" id="KW-1185">Reference proteome</keyword>
<feature type="domain" description="AttH" evidence="2">
    <location>
        <begin position="92"/>
        <end position="265"/>
    </location>
</feature>
<dbReference type="GeneID" id="67444728"/>
<dbReference type="RefSeq" id="WP_061783225.1">
    <property type="nucleotide sequence ID" value="NZ_CP028435.1"/>
</dbReference>
<dbReference type="Pfam" id="PF07143">
    <property type="entry name" value="CrtC"/>
    <property type="match status" value="1"/>
</dbReference>
<name>A0ABX8X9G0_SHEPU</name>
<dbReference type="InterPro" id="IPR010791">
    <property type="entry name" value="AttH_dom"/>
</dbReference>
<proteinExistence type="predicted"/>
<evidence type="ECO:0000313" key="3">
    <source>
        <dbReference type="EMBL" id="QYX72167.1"/>
    </source>
</evidence>
<protein>
    <submittedName>
        <fullName evidence="3">Carotenoid 1,2-hydratase</fullName>
    </submittedName>
</protein>